<sequence>MWKRYAVALLSAGLGLGSRLLLTPIVGNEVPFITMFPAVVLSGWYGGFRAGMLTTLVGGSSVAWFFLRYDFTPVGGPVEKVTSLVVFLLMGVLISWLTNERNVAIAHLRKAHESERVARRRAEELSTREEALRSQAESANRAKDGFLAMLGHELRNPLAPMVTALELIRMRSGGALGRPEQVIERQVHHLGRMVDDLLDVSRVARGLISLAKRSTELEPIITRALEMASPLLEKRRHHVTVTVPRTGLAVYADPDRLAQVFANLFTNAAKYTDPGGVVEVSAERRGGTIVATVRDTGVGMSPELLARVFEPFVQGAQSIERSAGGLGIGLTLVKSLVSLHGGEVSAHSDGAGHGSTIEVRLPGLDRASLPAIEEVNGPAAALPAHRVLVVDDNEDAATLLADVIRAQGWPVAVAFDGPQALSMLESFAPDIAVLDIGLPVMDGYELAARIRERLGTRAPRLLAVTGYGQEEDRKHASEAGFAHHLVKPVSTDALLAAMNEMR</sequence>
<keyword evidence="5" id="KW-0808">Transferase</keyword>
<evidence type="ECO:0000256" key="4">
    <source>
        <dbReference type="ARBA" id="ARBA00022553"/>
    </source>
</evidence>
<dbReference type="SMART" id="SM00388">
    <property type="entry name" value="HisKA"/>
    <property type="match status" value="1"/>
</dbReference>
<evidence type="ECO:0000256" key="12">
    <source>
        <dbReference type="ARBA" id="ARBA00023136"/>
    </source>
</evidence>
<dbReference type="GO" id="GO:0000155">
    <property type="term" value="F:phosphorelay sensor kinase activity"/>
    <property type="evidence" value="ECO:0007669"/>
    <property type="project" value="InterPro"/>
</dbReference>
<evidence type="ECO:0000256" key="14">
    <source>
        <dbReference type="SAM" id="Phobius"/>
    </source>
</evidence>
<dbReference type="FunFam" id="3.30.565.10:FF:000006">
    <property type="entry name" value="Sensor histidine kinase WalK"/>
    <property type="match status" value="1"/>
</dbReference>
<comment type="subcellular location">
    <subcellularLocation>
        <location evidence="2">Membrane</location>
        <topology evidence="2">Multi-pass membrane protein</topology>
    </subcellularLocation>
</comment>
<dbReference type="Pfam" id="PF13493">
    <property type="entry name" value="DUF4118"/>
    <property type="match status" value="1"/>
</dbReference>
<dbReference type="InterPro" id="IPR025201">
    <property type="entry name" value="KdpD_TM"/>
</dbReference>
<dbReference type="EC" id="2.7.13.3" evidence="3"/>
<dbReference type="Pfam" id="PF02518">
    <property type="entry name" value="HATPase_c"/>
    <property type="match status" value="1"/>
</dbReference>
<keyword evidence="6 14" id="KW-0812">Transmembrane</keyword>
<dbReference type="InterPro" id="IPR004358">
    <property type="entry name" value="Sig_transdc_His_kin-like_C"/>
</dbReference>
<dbReference type="Gene3D" id="3.30.565.10">
    <property type="entry name" value="Histidine kinase-like ATPase, C-terminal domain"/>
    <property type="match status" value="1"/>
</dbReference>
<dbReference type="Gene3D" id="3.40.50.2300">
    <property type="match status" value="1"/>
</dbReference>
<dbReference type="InterPro" id="IPR036890">
    <property type="entry name" value="HATPase_C_sf"/>
</dbReference>
<dbReference type="Pfam" id="PF00072">
    <property type="entry name" value="Response_reg"/>
    <property type="match status" value="1"/>
</dbReference>
<evidence type="ECO:0000313" key="17">
    <source>
        <dbReference type="EMBL" id="MDC3988588.1"/>
    </source>
</evidence>
<gene>
    <name evidence="17" type="ORF">KEG57_49435</name>
</gene>
<name>A0A9X3XGC0_9BACT</name>
<dbReference type="GO" id="GO:0005524">
    <property type="term" value="F:ATP binding"/>
    <property type="evidence" value="ECO:0007669"/>
    <property type="project" value="UniProtKB-KW"/>
</dbReference>
<comment type="catalytic activity">
    <reaction evidence="1">
        <text>ATP + protein L-histidine = ADP + protein N-phospho-L-histidine.</text>
        <dbReference type="EC" id="2.7.13.3"/>
    </reaction>
</comment>
<dbReference type="InterPro" id="IPR005467">
    <property type="entry name" value="His_kinase_dom"/>
</dbReference>
<dbReference type="InterPro" id="IPR038318">
    <property type="entry name" value="KdpD_sf"/>
</dbReference>
<dbReference type="AlphaFoldDB" id="A0A9X3XGC0"/>
<dbReference type="SUPFAM" id="SSF47384">
    <property type="entry name" value="Homodimeric domain of signal transducing histidine kinase"/>
    <property type="match status" value="1"/>
</dbReference>
<dbReference type="CDD" id="cd00082">
    <property type="entry name" value="HisKA"/>
    <property type="match status" value="1"/>
</dbReference>
<dbReference type="CDD" id="cd17580">
    <property type="entry name" value="REC_2_DhkD-like"/>
    <property type="match status" value="1"/>
</dbReference>
<keyword evidence="18" id="KW-1185">Reference proteome</keyword>
<keyword evidence="8" id="KW-0418">Kinase</keyword>
<organism evidence="17 18">
    <name type="scientific">Polyangium jinanense</name>
    <dbReference type="NCBI Taxonomy" id="2829994"/>
    <lineage>
        <taxon>Bacteria</taxon>
        <taxon>Pseudomonadati</taxon>
        <taxon>Myxococcota</taxon>
        <taxon>Polyangia</taxon>
        <taxon>Polyangiales</taxon>
        <taxon>Polyangiaceae</taxon>
        <taxon>Polyangium</taxon>
    </lineage>
</organism>
<dbReference type="InterPro" id="IPR036097">
    <property type="entry name" value="HisK_dim/P_sf"/>
</dbReference>
<dbReference type="Gene3D" id="1.20.120.620">
    <property type="entry name" value="Backbone structure of the membrane domain of e. Coli histidine kinase receptor kdpd"/>
    <property type="match status" value="1"/>
</dbReference>
<proteinExistence type="predicted"/>
<evidence type="ECO:0000256" key="1">
    <source>
        <dbReference type="ARBA" id="ARBA00000085"/>
    </source>
</evidence>
<feature type="modified residue" description="4-aspartylphosphate" evidence="13">
    <location>
        <position position="435"/>
    </location>
</feature>
<dbReference type="PRINTS" id="PR00344">
    <property type="entry name" value="BCTRLSENSOR"/>
</dbReference>
<dbReference type="PROSITE" id="PS50110">
    <property type="entry name" value="RESPONSE_REGULATORY"/>
    <property type="match status" value="1"/>
</dbReference>
<dbReference type="Gene3D" id="1.10.287.130">
    <property type="match status" value="1"/>
</dbReference>
<dbReference type="PANTHER" id="PTHR43547">
    <property type="entry name" value="TWO-COMPONENT HISTIDINE KINASE"/>
    <property type="match status" value="1"/>
</dbReference>
<dbReference type="InterPro" id="IPR003594">
    <property type="entry name" value="HATPase_dom"/>
</dbReference>
<dbReference type="SUPFAM" id="SSF55874">
    <property type="entry name" value="ATPase domain of HSP90 chaperone/DNA topoisomerase II/histidine kinase"/>
    <property type="match status" value="1"/>
</dbReference>
<evidence type="ECO:0000256" key="10">
    <source>
        <dbReference type="ARBA" id="ARBA00022989"/>
    </source>
</evidence>
<dbReference type="SMART" id="SM00448">
    <property type="entry name" value="REC"/>
    <property type="match status" value="1"/>
</dbReference>
<dbReference type="EMBL" id="JAGTJJ010000077">
    <property type="protein sequence ID" value="MDC3988588.1"/>
    <property type="molecule type" value="Genomic_DNA"/>
</dbReference>
<dbReference type="PANTHER" id="PTHR43547:SF2">
    <property type="entry name" value="HYBRID SIGNAL TRANSDUCTION HISTIDINE KINASE C"/>
    <property type="match status" value="1"/>
</dbReference>
<evidence type="ECO:0000256" key="8">
    <source>
        <dbReference type="ARBA" id="ARBA00022777"/>
    </source>
</evidence>
<dbReference type="Pfam" id="PF00512">
    <property type="entry name" value="HisKA"/>
    <property type="match status" value="1"/>
</dbReference>
<evidence type="ECO:0000313" key="18">
    <source>
        <dbReference type="Proteomes" id="UP001151081"/>
    </source>
</evidence>
<feature type="transmembrane region" description="Helical" evidence="14">
    <location>
        <begin position="81"/>
        <end position="98"/>
    </location>
</feature>
<keyword evidence="4 13" id="KW-0597">Phosphoprotein</keyword>
<evidence type="ECO:0000256" key="6">
    <source>
        <dbReference type="ARBA" id="ARBA00022692"/>
    </source>
</evidence>
<keyword evidence="7" id="KW-0547">Nucleotide-binding</keyword>
<evidence type="ECO:0000256" key="3">
    <source>
        <dbReference type="ARBA" id="ARBA00012438"/>
    </source>
</evidence>
<dbReference type="PROSITE" id="PS50109">
    <property type="entry name" value="HIS_KIN"/>
    <property type="match status" value="1"/>
</dbReference>
<dbReference type="InterPro" id="IPR011006">
    <property type="entry name" value="CheY-like_superfamily"/>
</dbReference>
<dbReference type="SMART" id="SM00387">
    <property type="entry name" value="HATPase_c"/>
    <property type="match status" value="1"/>
</dbReference>
<evidence type="ECO:0000256" key="2">
    <source>
        <dbReference type="ARBA" id="ARBA00004141"/>
    </source>
</evidence>
<evidence type="ECO:0000256" key="7">
    <source>
        <dbReference type="ARBA" id="ARBA00022741"/>
    </source>
</evidence>
<feature type="domain" description="Response regulatory" evidence="16">
    <location>
        <begin position="386"/>
        <end position="502"/>
    </location>
</feature>
<dbReference type="SUPFAM" id="SSF52172">
    <property type="entry name" value="CheY-like"/>
    <property type="match status" value="1"/>
</dbReference>
<keyword evidence="10 14" id="KW-1133">Transmembrane helix</keyword>
<dbReference type="GO" id="GO:0016020">
    <property type="term" value="C:membrane"/>
    <property type="evidence" value="ECO:0007669"/>
    <property type="project" value="UniProtKB-SubCell"/>
</dbReference>
<evidence type="ECO:0000259" key="15">
    <source>
        <dbReference type="PROSITE" id="PS50109"/>
    </source>
</evidence>
<keyword evidence="11" id="KW-0902">Two-component regulatory system</keyword>
<evidence type="ECO:0000259" key="16">
    <source>
        <dbReference type="PROSITE" id="PS50110"/>
    </source>
</evidence>
<feature type="domain" description="Histidine kinase" evidence="15">
    <location>
        <begin position="149"/>
        <end position="365"/>
    </location>
</feature>
<evidence type="ECO:0000256" key="11">
    <source>
        <dbReference type="ARBA" id="ARBA00023012"/>
    </source>
</evidence>
<keyword evidence="12 14" id="KW-0472">Membrane</keyword>
<dbReference type="Proteomes" id="UP001151081">
    <property type="component" value="Unassembled WGS sequence"/>
</dbReference>
<accession>A0A9X3XGC0</accession>
<evidence type="ECO:0000256" key="9">
    <source>
        <dbReference type="ARBA" id="ARBA00022840"/>
    </source>
</evidence>
<dbReference type="InterPro" id="IPR001789">
    <property type="entry name" value="Sig_transdc_resp-reg_receiver"/>
</dbReference>
<evidence type="ECO:0000256" key="13">
    <source>
        <dbReference type="PROSITE-ProRule" id="PRU00169"/>
    </source>
</evidence>
<dbReference type="InterPro" id="IPR003661">
    <property type="entry name" value="HisK_dim/P_dom"/>
</dbReference>
<protein>
    <recommendedName>
        <fullName evidence="3">histidine kinase</fullName>
        <ecNumber evidence="3">2.7.13.3</ecNumber>
    </recommendedName>
</protein>
<reference evidence="17 18" key="1">
    <citation type="submission" date="2021-04" db="EMBL/GenBank/DDBJ databases">
        <title>Genome analysis of Polyangium sp.</title>
        <authorList>
            <person name="Li Y."/>
            <person name="Wang J."/>
        </authorList>
    </citation>
    <scope>NUCLEOTIDE SEQUENCE [LARGE SCALE GENOMIC DNA]</scope>
    <source>
        <strain evidence="17 18">SDU14</strain>
    </source>
</reference>
<comment type="caution">
    <text evidence="17">The sequence shown here is derived from an EMBL/GenBank/DDBJ whole genome shotgun (WGS) entry which is preliminary data.</text>
</comment>
<keyword evidence="9" id="KW-0067">ATP-binding</keyword>
<feature type="transmembrane region" description="Helical" evidence="14">
    <location>
        <begin position="46"/>
        <end position="69"/>
    </location>
</feature>
<evidence type="ECO:0000256" key="5">
    <source>
        <dbReference type="ARBA" id="ARBA00022679"/>
    </source>
</evidence>